<dbReference type="InterPro" id="IPR000983">
    <property type="entry name" value="Bac_GSPG_pilin"/>
</dbReference>
<name>A0A1I7JVT8_9BACL</name>
<sequence>MELVQATPRKVGKGGKRMNKWFQALTRRTKGEKGVTLIELLAVIVIIAVIAAIAVPVVLGSINKSKTNTAKQDMVVIAEALNRYATDHDGKFPDTLSVLLQGDNESGSKPYLQSIPQDPWGNDFVYHSTGDGFQLETAAAAGSGSGDKLYLDNHMSTPSDSGFSNTTS</sequence>
<dbReference type="InterPro" id="IPR045584">
    <property type="entry name" value="Pilin-like"/>
</dbReference>
<dbReference type="PANTHER" id="PTHR30093:SF44">
    <property type="entry name" value="TYPE II SECRETION SYSTEM CORE PROTEIN G"/>
    <property type="match status" value="1"/>
</dbReference>
<keyword evidence="5 8" id="KW-1133">Transmembrane helix</keyword>
<evidence type="ECO:0000256" key="3">
    <source>
        <dbReference type="ARBA" id="ARBA00022481"/>
    </source>
</evidence>
<evidence type="ECO:0000256" key="7">
    <source>
        <dbReference type="ARBA" id="ARBA00023287"/>
    </source>
</evidence>
<dbReference type="EMBL" id="FPBV01000012">
    <property type="protein sequence ID" value="SFU89311.1"/>
    <property type="molecule type" value="Genomic_DNA"/>
</dbReference>
<evidence type="ECO:0000313" key="10">
    <source>
        <dbReference type="EMBL" id="SFU89311.1"/>
    </source>
</evidence>
<feature type="transmembrane region" description="Helical" evidence="8">
    <location>
        <begin position="37"/>
        <end position="59"/>
    </location>
</feature>
<dbReference type="AlphaFoldDB" id="A0A1I7JVT8"/>
<accession>A0A1I7JVT8</accession>
<dbReference type="PRINTS" id="PR00813">
    <property type="entry name" value="BCTERIALGSPG"/>
</dbReference>
<dbReference type="NCBIfam" id="TIGR02532">
    <property type="entry name" value="IV_pilin_GFxxxE"/>
    <property type="match status" value="1"/>
</dbReference>
<dbReference type="GO" id="GO:0015628">
    <property type="term" value="P:protein secretion by the type II secretion system"/>
    <property type="evidence" value="ECO:0007669"/>
    <property type="project" value="InterPro"/>
</dbReference>
<dbReference type="PROSITE" id="PS00409">
    <property type="entry name" value="PROKAR_NTER_METHYL"/>
    <property type="match status" value="1"/>
</dbReference>
<comment type="subcellular location">
    <subcellularLocation>
        <location evidence="2">Cell surface</location>
    </subcellularLocation>
    <subcellularLocation>
        <location evidence="1">Membrane</location>
        <topology evidence="1">Single-pass membrane protein</topology>
    </subcellularLocation>
</comment>
<dbReference type="InterPro" id="IPR012902">
    <property type="entry name" value="N_methyl_site"/>
</dbReference>
<evidence type="ECO:0000256" key="4">
    <source>
        <dbReference type="ARBA" id="ARBA00022692"/>
    </source>
</evidence>
<evidence type="ECO:0000256" key="6">
    <source>
        <dbReference type="ARBA" id="ARBA00023136"/>
    </source>
</evidence>
<keyword evidence="3" id="KW-0488">Methylation</keyword>
<keyword evidence="6 8" id="KW-0472">Membrane</keyword>
<dbReference type="GO" id="GO:0030420">
    <property type="term" value="P:establishment of competence for transformation"/>
    <property type="evidence" value="ECO:0007669"/>
    <property type="project" value="UniProtKB-KW"/>
</dbReference>
<organism evidence="10 11">
    <name type="scientific">Alicyclobacillus macrosporangiidus</name>
    <dbReference type="NCBI Taxonomy" id="392015"/>
    <lineage>
        <taxon>Bacteria</taxon>
        <taxon>Bacillati</taxon>
        <taxon>Bacillota</taxon>
        <taxon>Bacilli</taxon>
        <taxon>Bacillales</taxon>
        <taxon>Alicyclobacillaceae</taxon>
        <taxon>Alicyclobacillus</taxon>
    </lineage>
</organism>
<evidence type="ECO:0000256" key="8">
    <source>
        <dbReference type="SAM" id="Phobius"/>
    </source>
</evidence>
<dbReference type="OrthoDB" id="9795612at2"/>
<dbReference type="STRING" id="392015.SAMN05421543_11240"/>
<evidence type="ECO:0000256" key="5">
    <source>
        <dbReference type="ARBA" id="ARBA00022989"/>
    </source>
</evidence>
<reference evidence="11" key="1">
    <citation type="submission" date="2016-10" db="EMBL/GenBank/DDBJ databases">
        <authorList>
            <person name="Varghese N."/>
        </authorList>
    </citation>
    <scope>NUCLEOTIDE SEQUENCE [LARGE SCALE GENOMIC DNA]</scope>
    <source>
        <strain evidence="11">DSM 17980</strain>
    </source>
</reference>
<evidence type="ECO:0000313" key="11">
    <source>
        <dbReference type="Proteomes" id="UP000183508"/>
    </source>
</evidence>
<dbReference type="GO" id="GO:0016020">
    <property type="term" value="C:membrane"/>
    <property type="evidence" value="ECO:0007669"/>
    <property type="project" value="UniProtKB-SubCell"/>
</dbReference>
<protein>
    <submittedName>
        <fullName evidence="10">General secretion pathway protein G</fullName>
    </submittedName>
</protein>
<keyword evidence="7" id="KW-0178">Competence</keyword>
<evidence type="ECO:0000259" key="9">
    <source>
        <dbReference type="Pfam" id="PF08334"/>
    </source>
</evidence>
<gene>
    <name evidence="10" type="ORF">SAMN05421543_11240</name>
</gene>
<dbReference type="Proteomes" id="UP000183508">
    <property type="component" value="Unassembled WGS sequence"/>
</dbReference>
<dbReference type="InterPro" id="IPR013545">
    <property type="entry name" value="T2SS_protein-GspG_C"/>
</dbReference>
<dbReference type="PANTHER" id="PTHR30093">
    <property type="entry name" value="GENERAL SECRETION PATHWAY PROTEIN G"/>
    <property type="match status" value="1"/>
</dbReference>
<dbReference type="Gene3D" id="3.30.700.10">
    <property type="entry name" value="Glycoprotein, Type 4 Pilin"/>
    <property type="match status" value="1"/>
</dbReference>
<keyword evidence="4 8" id="KW-0812">Transmembrane</keyword>
<feature type="domain" description="Type II secretion system protein GspG C-terminal" evidence="9">
    <location>
        <begin position="58"/>
        <end position="132"/>
    </location>
</feature>
<dbReference type="RefSeq" id="WP_074953031.1">
    <property type="nucleotide sequence ID" value="NZ_FPBV01000012.1"/>
</dbReference>
<proteinExistence type="predicted"/>
<evidence type="ECO:0000256" key="1">
    <source>
        <dbReference type="ARBA" id="ARBA00004167"/>
    </source>
</evidence>
<keyword evidence="11" id="KW-1185">Reference proteome</keyword>
<dbReference type="GO" id="GO:0009986">
    <property type="term" value="C:cell surface"/>
    <property type="evidence" value="ECO:0007669"/>
    <property type="project" value="UniProtKB-SubCell"/>
</dbReference>
<dbReference type="SUPFAM" id="SSF54523">
    <property type="entry name" value="Pili subunits"/>
    <property type="match status" value="1"/>
</dbReference>
<dbReference type="Pfam" id="PF08334">
    <property type="entry name" value="T2SSG"/>
    <property type="match status" value="1"/>
</dbReference>
<dbReference type="Pfam" id="PF07963">
    <property type="entry name" value="N_methyl"/>
    <property type="match status" value="1"/>
</dbReference>
<dbReference type="GO" id="GO:0015627">
    <property type="term" value="C:type II protein secretion system complex"/>
    <property type="evidence" value="ECO:0007669"/>
    <property type="project" value="InterPro"/>
</dbReference>
<evidence type="ECO:0000256" key="2">
    <source>
        <dbReference type="ARBA" id="ARBA00004241"/>
    </source>
</evidence>